<name>A0A4U5MCL4_STECR</name>
<organism evidence="1 2">
    <name type="scientific">Steinernema carpocapsae</name>
    <name type="common">Entomopathogenic nematode</name>
    <dbReference type="NCBI Taxonomy" id="34508"/>
    <lineage>
        <taxon>Eukaryota</taxon>
        <taxon>Metazoa</taxon>
        <taxon>Ecdysozoa</taxon>
        <taxon>Nematoda</taxon>
        <taxon>Chromadorea</taxon>
        <taxon>Rhabditida</taxon>
        <taxon>Tylenchina</taxon>
        <taxon>Panagrolaimomorpha</taxon>
        <taxon>Strongyloidoidea</taxon>
        <taxon>Steinernematidae</taxon>
        <taxon>Steinernema</taxon>
    </lineage>
</organism>
<evidence type="ECO:0000313" key="1">
    <source>
        <dbReference type="EMBL" id="TKR66858.1"/>
    </source>
</evidence>
<dbReference type="AlphaFoldDB" id="A0A4U5MCL4"/>
<proteinExistence type="predicted"/>
<reference evidence="1 2" key="2">
    <citation type="journal article" date="2019" name="G3 (Bethesda)">
        <title>Hybrid Assembly of the Genome of the Entomopathogenic Nematode Steinernema carpocapsae Identifies the X-Chromosome.</title>
        <authorList>
            <person name="Serra L."/>
            <person name="Macchietto M."/>
            <person name="Macias-Munoz A."/>
            <person name="McGill C.J."/>
            <person name="Rodriguez I.M."/>
            <person name="Rodriguez B."/>
            <person name="Murad R."/>
            <person name="Mortazavi A."/>
        </authorList>
    </citation>
    <scope>NUCLEOTIDE SEQUENCE [LARGE SCALE GENOMIC DNA]</scope>
    <source>
        <strain evidence="1 2">ALL</strain>
    </source>
</reference>
<gene>
    <name evidence="1" type="ORF">L596_023092</name>
</gene>
<dbReference type="Proteomes" id="UP000298663">
    <property type="component" value="Unassembled WGS sequence"/>
</dbReference>
<protein>
    <submittedName>
        <fullName evidence="1">Uncharacterized protein</fullName>
    </submittedName>
</protein>
<accession>A0A4U5MCL4</accession>
<reference evidence="1 2" key="1">
    <citation type="journal article" date="2015" name="Genome Biol.">
        <title>Comparative genomics of Steinernema reveals deeply conserved gene regulatory networks.</title>
        <authorList>
            <person name="Dillman A.R."/>
            <person name="Macchietto M."/>
            <person name="Porter C.F."/>
            <person name="Rogers A."/>
            <person name="Williams B."/>
            <person name="Antoshechkin I."/>
            <person name="Lee M.M."/>
            <person name="Goodwin Z."/>
            <person name="Lu X."/>
            <person name="Lewis E.E."/>
            <person name="Goodrich-Blair H."/>
            <person name="Stock S.P."/>
            <person name="Adams B.J."/>
            <person name="Sternberg P.W."/>
            <person name="Mortazavi A."/>
        </authorList>
    </citation>
    <scope>NUCLEOTIDE SEQUENCE [LARGE SCALE GENOMIC DNA]</scope>
    <source>
        <strain evidence="1 2">ALL</strain>
    </source>
</reference>
<evidence type="ECO:0000313" key="2">
    <source>
        <dbReference type="Proteomes" id="UP000298663"/>
    </source>
</evidence>
<dbReference type="EMBL" id="AZBU02000008">
    <property type="protein sequence ID" value="TKR66858.1"/>
    <property type="molecule type" value="Genomic_DNA"/>
</dbReference>
<sequence length="94" mass="10929">MWRANNLRAYKQRIIARAFESPRGRKRERFGRGRSQAAHLDNNVYIFPTWHHVVDDVVSRRFKNKKKSPLIEGAIDAAVDRLRSVATADRCCCC</sequence>
<comment type="caution">
    <text evidence="1">The sequence shown here is derived from an EMBL/GenBank/DDBJ whole genome shotgun (WGS) entry which is preliminary data.</text>
</comment>
<keyword evidence="2" id="KW-1185">Reference proteome</keyword>